<proteinExistence type="predicted"/>
<evidence type="ECO:0000259" key="4">
    <source>
        <dbReference type="PROSITE" id="PS50893"/>
    </source>
</evidence>
<comment type="caution">
    <text evidence="5">The sequence shown here is derived from an EMBL/GenBank/DDBJ whole genome shotgun (WGS) entry which is preliminary data.</text>
</comment>
<dbReference type="InterPro" id="IPR017871">
    <property type="entry name" value="ABC_transporter-like_CS"/>
</dbReference>
<dbReference type="RefSeq" id="WP_004423012.1">
    <property type="nucleotide sequence ID" value="NZ_AORI01000001.1"/>
</dbReference>
<dbReference type="GO" id="GO:0016887">
    <property type="term" value="F:ATP hydrolysis activity"/>
    <property type="evidence" value="ECO:0007669"/>
    <property type="project" value="InterPro"/>
</dbReference>
<organism evidence="5 6">
    <name type="scientific">Metamycoplasma auris 15026</name>
    <dbReference type="NCBI Taxonomy" id="1188233"/>
    <lineage>
        <taxon>Bacteria</taxon>
        <taxon>Bacillati</taxon>
        <taxon>Mycoplasmatota</taxon>
        <taxon>Mycoplasmoidales</taxon>
        <taxon>Metamycoplasmataceae</taxon>
        <taxon>Metamycoplasma</taxon>
    </lineage>
</organism>
<dbReference type="PROSITE" id="PS50893">
    <property type="entry name" value="ABC_TRANSPORTER_2"/>
    <property type="match status" value="1"/>
</dbReference>
<dbReference type="InterPro" id="IPR027417">
    <property type="entry name" value="P-loop_NTPase"/>
</dbReference>
<dbReference type="CDD" id="cd03230">
    <property type="entry name" value="ABC_DR_subfamily_A"/>
    <property type="match status" value="1"/>
</dbReference>
<feature type="domain" description="ABC transporter" evidence="4">
    <location>
        <begin position="5"/>
        <end position="235"/>
    </location>
</feature>
<protein>
    <submittedName>
        <fullName evidence="5">ABC transporter, ATP-binding protein</fullName>
    </submittedName>
</protein>
<dbReference type="PROSITE" id="PS00211">
    <property type="entry name" value="ABC_TRANSPORTER_1"/>
    <property type="match status" value="1"/>
</dbReference>
<dbReference type="SUPFAM" id="SSF52540">
    <property type="entry name" value="P-loop containing nucleoside triphosphate hydrolases"/>
    <property type="match status" value="1"/>
</dbReference>
<evidence type="ECO:0000256" key="2">
    <source>
        <dbReference type="ARBA" id="ARBA00022741"/>
    </source>
</evidence>
<dbReference type="AlphaFoldDB" id="N9TTB1"/>
<keyword evidence="6" id="KW-1185">Reference proteome</keyword>
<evidence type="ECO:0000313" key="5">
    <source>
        <dbReference type="EMBL" id="ENY69300.1"/>
    </source>
</evidence>
<dbReference type="InterPro" id="IPR003593">
    <property type="entry name" value="AAA+_ATPase"/>
</dbReference>
<evidence type="ECO:0000313" key="6">
    <source>
        <dbReference type="Proteomes" id="UP000013131"/>
    </source>
</evidence>
<dbReference type="PANTHER" id="PTHR42939">
    <property type="entry name" value="ABC TRANSPORTER ATP-BINDING PROTEIN ALBC-RELATED"/>
    <property type="match status" value="1"/>
</dbReference>
<dbReference type="SMART" id="SM00382">
    <property type="entry name" value="AAA"/>
    <property type="match status" value="1"/>
</dbReference>
<keyword evidence="3 5" id="KW-0067">ATP-binding</keyword>
<dbReference type="Pfam" id="PF00005">
    <property type="entry name" value="ABC_tran"/>
    <property type="match status" value="1"/>
</dbReference>
<dbReference type="OrthoDB" id="9775135at2"/>
<accession>N9TTB1</accession>
<keyword evidence="2" id="KW-0547">Nucleotide-binding</keyword>
<keyword evidence="1" id="KW-0813">Transport</keyword>
<gene>
    <name evidence="5" type="primary">abc</name>
    <name evidence="5" type="ORF">MAU_0120</name>
</gene>
<dbReference type="eggNOG" id="COG1131">
    <property type="taxonomic scope" value="Bacteria"/>
</dbReference>
<dbReference type="STRING" id="1188233.MAU_0120"/>
<dbReference type="InterPro" id="IPR051782">
    <property type="entry name" value="ABC_Transporter_VariousFunc"/>
</dbReference>
<sequence>MSAILEVNNLKKLFGKTNRGVNQISFSVQDGDFHAFIGENGAGKTTTIKSIIGAYTNFEGNILINNIDIKNAQAKAIIGYIPEVADFPKELSVYEYLYNLAYLSNIKKEEIKEKIHKYLKLFNIENLIHDKPYNFSSGQKKKILLIQALIHNPRLLILDEPAANLDPTARYELFSLLKKLNLEQKITIFISSHVLAEIDKYVNSVTLIHNGNILYNGKKNQSLEDLFYEKIIKNTN</sequence>
<evidence type="ECO:0000256" key="3">
    <source>
        <dbReference type="ARBA" id="ARBA00022840"/>
    </source>
</evidence>
<dbReference type="GO" id="GO:0005524">
    <property type="term" value="F:ATP binding"/>
    <property type="evidence" value="ECO:0007669"/>
    <property type="project" value="UniProtKB-KW"/>
</dbReference>
<name>N9TTB1_9BACT</name>
<dbReference type="InterPro" id="IPR003439">
    <property type="entry name" value="ABC_transporter-like_ATP-bd"/>
</dbReference>
<dbReference type="Proteomes" id="UP000013131">
    <property type="component" value="Unassembled WGS sequence"/>
</dbReference>
<dbReference type="Gene3D" id="3.40.50.300">
    <property type="entry name" value="P-loop containing nucleotide triphosphate hydrolases"/>
    <property type="match status" value="1"/>
</dbReference>
<evidence type="ECO:0000256" key="1">
    <source>
        <dbReference type="ARBA" id="ARBA00022448"/>
    </source>
</evidence>
<dbReference type="PANTHER" id="PTHR42939:SF1">
    <property type="entry name" value="ABC TRANSPORTER ATP-BINDING PROTEIN ALBC-RELATED"/>
    <property type="match status" value="1"/>
</dbReference>
<dbReference type="EMBL" id="AORI01000001">
    <property type="protein sequence ID" value="ENY69300.1"/>
    <property type="molecule type" value="Genomic_DNA"/>
</dbReference>
<reference evidence="5 6" key="1">
    <citation type="journal article" date="2013" name="Genome Announc.">
        <title>Draft Genome Sequences of Mycoplasma auris and Mycoplasma yeatsii, Two Species of the Ear Canal of Caprinae.</title>
        <authorList>
            <person name="Dordet-Frisoni E."/>
            <person name="Baranowski E."/>
            <person name="Barre A."/>
            <person name="Blanchard A."/>
            <person name="Breton M."/>
            <person name="Couture C."/>
            <person name="Dupuy V."/>
            <person name="Gaurivaud P."/>
            <person name="Jacob D."/>
            <person name="Lemaitre C."/>
            <person name="Manso-Silvan L."/>
            <person name="Nikolski M."/>
            <person name="Nouvel L.X."/>
            <person name="Poumarat F."/>
            <person name="Sirand-Pugnet P."/>
            <person name="Thebault P."/>
            <person name="Theil S."/>
            <person name="Thiaucourt F."/>
            <person name="Citti C."/>
            <person name="Tardy F."/>
        </authorList>
    </citation>
    <scope>NUCLEOTIDE SEQUENCE [LARGE SCALE GENOMIC DNA]</scope>
    <source>
        <strain evidence="5 6">15026</strain>
    </source>
</reference>
<dbReference type="PATRIC" id="fig|1188233.3.peg.12"/>